<organism evidence="1 2">
    <name type="scientific">Rhodofomes roseus</name>
    <dbReference type="NCBI Taxonomy" id="34475"/>
    <lineage>
        <taxon>Eukaryota</taxon>
        <taxon>Fungi</taxon>
        <taxon>Dikarya</taxon>
        <taxon>Basidiomycota</taxon>
        <taxon>Agaricomycotina</taxon>
        <taxon>Agaricomycetes</taxon>
        <taxon>Polyporales</taxon>
        <taxon>Rhodofomes</taxon>
    </lineage>
</organism>
<proteinExistence type="predicted"/>
<reference evidence="1 2" key="1">
    <citation type="journal article" date="2021" name="Environ. Microbiol.">
        <title>Gene family expansions and transcriptome signatures uncover fungal adaptations to wood decay.</title>
        <authorList>
            <person name="Hage H."/>
            <person name="Miyauchi S."/>
            <person name="Viragh M."/>
            <person name="Drula E."/>
            <person name="Min B."/>
            <person name="Chaduli D."/>
            <person name="Navarro D."/>
            <person name="Favel A."/>
            <person name="Norest M."/>
            <person name="Lesage-Meessen L."/>
            <person name="Balint B."/>
            <person name="Merenyi Z."/>
            <person name="de Eugenio L."/>
            <person name="Morin E."/>
            <person name="Martinez A.T."/>
            <person name="Baldrian P."/>
            <person name="Stursova M."/>
            <person name="Martinez M.J."/>
            <person name="Novotny C."/>
            <person name="Magnuson J.K."/>
            <person name="Spatafora J.W."/>
            <person name="Maurice S."/>
            <person name="Pangilinan J."/>
            <person name="Andreopoulos W."/>
            <person name="LaButti K."/>
            <person name="Hundley H."/>
            <person name="Na H."/>
            <person name="Kuo A."/>
            <person name="Barry K."/>
            <person name="Lipzen A."/>
            <person name="Henrissat B."/>
            <person name="Riley R."/>
            <person name="Ahrendt S."/>
            <person name="Nagy L.G."/>
            <person name="Grigoriev I.V."/>
            <person name="Martin F."/>
            <person name="Rosso M.N."/>
        </authorList>
    </citation>
    <scope>NUCLEOTIDE SEQUENCE [LARGE SCALE GENOMIC DNA]</scope>
    <source>
        <strain evidence="1 2">CIRM-BRFM 1785</strain>
    </source>
</reference>
<evidence type="ECO:0000313" key="2">
    <source>
        <dbReference type="Proteomes" id="UP000814176"/>
    </source>
</evidence>
<accession>A0ABQ8KQ21</accession>
<protein>
    <recommendedName>
        <fullName evidence="3">NACHT-NTPase and P-loop NTPases N-terminal domain-containing protein</fullName>
    </recommendedName>
</protein>
<dbReference type="RefSeq" id="XP_047781974.1">
    <property type="nucleotide sequence ID" value="XM_047923094.1"/>
</dbReference>
<comment type="caution">
    <text evidence="1">The sequence shown here is derived from an EMBL/GenBank/DDBJ whole genome shotgun (WGS) entry which is preliminary data.</text>
</comment>
<name>A0ABQ8KQ21_9APHY</name>
<sequence>MDPFSTAAAGLDVLGLVIKSLQNLFLYAKSVKNAPRAVQKLQEELVTTQGTFKFAEHTFQSLQQQRLSEHAISVLTRFFGPNGPLKQSLKALKALDDRLTHALSG</sequence>
<evidence type="ECO:0008006" key="3">
    <source>
        <dbReference type="Google" id="ProtNLM"/>
    </source>
</evidence>
<dbReference type="EMBL" id="JADCUA010000005">
    <property type="protein sequence ID" value="KAH9840324.1"/>
    <property type="molecule type" value="Genomic_DNA"/>
</dbReference>
<dbReference type="Proteomes" id="UP000814176">
    <property type="component" value="Unassembled WGS sequence"/>
</dbReference>
<evidence type="ECO:0000313" key="1">
    <source>
        <dbReference type="EMBL" id="KAH9840324.1"/>
    </source>
</evidence>
<keyword evidence="2" id="KW-1185">Reference proteome</keyword>
<gene>
    <name evidence="1" type="ORF">C8Q71DRAFT_746932</name>
</gene>
<feature type="non-terminal residue" evidence="1">
    <location>
        <position position="105"/>
    </location>
</feature>
<dbReference type="GeneID" id="72003826"/>